<dbReference type="InterPro" id="IPR001412">
    <property type="entry name" value="aa-tRNA-synth_I_CS"/>
</dbReference>
<dbReference type="GO" id="GO:0005829">
    <property type="term" value="C:cytosol"/>
    <property type="evidence" value="ECO:0007669"/>
    <property type="project" value="TreeGrafter"/>
</dbReference>
<feature type="compositionally biased region" description="Low complexity" evidence="10">
    <location>
        <begin position="1521"/>
        <end position="1530"/>
    </location>
</feature>
<evidence type="ECO:0000256" key="4">
    <source>
        <dbReference type="ARBA" id="ARBA00022741"/>
    </source>
</evidence>
<feature type="domain" description="Aminoacyl-tRNA synthetase class Ia" evidence="12">
    <location>
        <begin position="878"/>
        <end position="920"/>
    </location>
</feature>
<dbReference type="InterPro" id="IPR002300">
    <property type="entry name" value="aa-tRNA-synth_Ia"/>
</dbReference>
<dbReference type="GO" id="GO:0005524">
    <property type="term" value="F:ATP binding"/>
    <property type="evidence" value="ECO:0007669"/>
    <property type="project" value="UniProtKB-KW"/>
</dbReference>
<dbReference type="OrthoDB" id="629407at2759"/>
<dbReference type="PROSITE" id="PS00178">
    <property type="entry name" value="AA_TRNA_LIGASE_I"/>
    <property type="match status" value="1"/>
</dbReference>
<reference evidence="13" key="2">
    <citation type="submission" date="2013-10" db="EMBL/GenBank/DDBJ databases">
        <authorList>
            <person name="Aslett M."/>
        </authorList>
    </citation>
    <scope>NUCLEOTIDE SEQUENCE [LARGE SCALE GENOMIC DNA]</scope>
    <source>
        <strain evidence="13">Houghton</strain>
    </source>
</reference>
<evidence type="ECO:0000259" key="12">
    <source>
        <dbReference type="Pfam" id="PF00133"/>
    </source>
</evidence>
<dbReference type="GO" id="GO:0006438">
    <property type="term" value="P:valyl-tRNA aminoacylation"/>
    <property type="evidence" value="ECO:0007669"/>
    <property type="project" value="InterPro"/>
</dbReference>
<evidence type="ECO:0000256" key="9">
    <source>
        <dbReference type="ARBA" id="ARBA00047552"/>
    </source>
</evidence>
<feature type="region of interest" description="Disordered" evidence="10">
    <location>
        <begin position="980"/>
        <end position="1002"/>
    </location>
</feature>
<feature type="region of interest" description="Disordered" evidence="10">
    <location>
        <begin position="1377"/>
        <end position="1403"/>
    </location>
</feature>
<feature type="domain" description="Aminoacyl-tRNA synthetase class Ia" evidence="12">
    <location>
        <begin position="192"/>
        <end position="282"/>
    </location>
</feature>
<evidence type="ECO:0000256" key="3">
    <source>
        <dbReference type="ARBA" id="ARBA00022598"/>
    </source>
</evidence>
<evidence type="ECO:0000256" key="1">
    <source>
        <dbReference type="ARBA" id="ARBA00005594"/>
    </source>
</evidence>
<protein>
    <recommendedName>
        <fullName evidence="2">valine--tRNA ligase</fullName>
        <ecNumber evidence="2">6.1.1.9</ecNumber>
    </recommendedName>
    <alternativeName>
        <fullName evidence="8">Valyl-tRNA synthetase</fullName>
    </alternativeName>
</protein>
<reference evidence="13" key="1">
    <citation type="submission" date="2013-10" db="EMBL/GenBank/DDBJ databases">
        <title>Genomic analysis of the causative agents of coccidiosis in chickens.</title>
        <authorList>
            <person name="Reid A.J."/>
            <person name="Blake D."/>
            <person name="Billington K."/>
            <person name="Browne H."/>
            <person name="Dunn M."/>
            <person name="Hung S."/>
            <person name="Kawahara F."/>
            <person name="Miranda-Saavedra D."/>
            <person name="Mourier T."/>
            <person name="Nagra H."/>
            <person name="Otto T.D."/>
            <person name="Rawlings N."/>
            <person name="Sanchez A."/>
            <person name="Sanders M."/>
            <person name="Subramaniam C."/>
            <person name="Tay Y."/>
            <person name="Dear P."/>
            <person name="Doerig C."/>
            <person name="Gruber A."/>
            <person name="Parkinson J."/>
            <person name="Shirley M."/>
            <person name="Wan K.L."/>
            <person name="Berriman M."/>
            <person name="Tomley F."/>
            <person name="Pain A."/>
        </authorList>
    </citation>
    <scope>NUCLEOTIDE SEQUENCE [LARGE SCALE GENOMIC DNA]</scope>
    <source>
        <strain evidence="13">Houghton</strain>
    </source>
</reference>
<dbReference type="InterPro" id="IPR014729">
    <property type="entry name" value="Rossmann-like_a/b/a_fold"/>
</dbReference>
<dbReference type="VEuPathDB" id="ToxoDB:ETH_00014365"/>
<evidence type="ECO:0000256" key="2">
    <source>
        <dbReference type="ARBA" id="ARBA00013169"/>
    </source>
</evidence>
<dbReference type="Pfam" id="PF00133">
    <property type="entry name" value="tRNA-synt_1"/>
    <property type="match status" value="3"/>
</dbReference>
<accession>U6L0U3</accession>
<dbReference type="PANTHER" id="PTHR11946:SF93">
    <property type="entry name" value="VALINE--TRNA LIGASE, CHLOROPLASTIC_MITOCHONDRIAL 2"/>
    <property type="match status" value="1"/>
</dbReference>
<keyword evidence="14" id="KW-1185">Reference proteome</keyword>
<feature type="compositionally biased region" description="Basic and acidic residues" evidence="10">
    <location>
        <begin position="251"/>
        <end position="262"/>
    </location>
</feature>
<dbReference type="InterPro" id="IPR009080">
    <property type="entry name" value="tRNAsynth_Ia_anticodon-bd"/>
</dbReference>
<name>U6L0U3_EIMTE</name>
<proteinExistence type="inferred from homology"/>
<evidence type="ECO:0000256" key="8">
    <source>
        <dbReference type="ARBA" id="ARBA00029936"/>
    </source>
</evidence>
<dbReference type="Proteomes" id="UP000030747">
    <property type="component" value="Unassembled WGS sequence"/>
</dbReference>
<feature type="chain" id="PRO_5004673472" description="valine--tRNA ligase" evidence="11">
    <location>
        <begin position="18"/>
        <end position="1693"/>
    </location>
</feature>
<keyword evidence="4" id="KW-0547">Nucleotide-binding</keyword>
<keyword evidence="11" id="KW-0732">Signal</keyword>
<dbReference type="Gene3D" id="1.10.730.10">
    <property type="entry name" value="Isoleucyl-tRNA Synthetase, Domain 1"/>
    <property type="match status" value="1"/>
</dbReference>
<feature type="compositionally biased region" description="Polar residues" evidence="10">
    <location>
        <begin position="98"/>
        <end position="123"/>
    </location>
</feature>
<feature type="region of interest" description="Disordered" evidence="10">
    <location>
        <begin position="534"/>
        <end position="582"/>
    </location>
</feature>
<dbReference type="GO" id="GO:0004832">
    <property type="term" value="F:valine-tRNA ligase activity"/>
    <property type="evidence" value="ECO:0007669"/>
    <property type="project" value="UniProtKB-EC"/>
</dbReference>
<dbReference type="Gene3D" id="3.40.50.620">
    <property type="entry name" value="HUPs"/>
    <property type="match status" value="3"/>
</dbReference>
<dbReference type="EC" id="6.1.1.9" evidence="2"/>
<feature type="compositionally biased region" description="Low complexity" evidence="10">
    <location>
        <begin position="235"/>
        <end position="250"/>
    </location>
</feature>
<feature type="signal peptide" evidence="11">
    <location>
        <begin position="1"/>
        <end position="17"/>
    </location>
</feature>
<organism evidence="13 14">
    <name type="scientific">Eimeria tenella</name>
    <name type="common">Coccidian parasite</name>
    <dbReference type="NCBI Taxonomy" id="5802"/>
    <lineage>
        <taxon>Eukaryota</taxon>
        <taxon>Sar</taxon>
        <taxon>Alveolata</taxon>
        <taxon>Apicomplexa</taxon>
        <taxon>Conoidasida</taxon>
        <taxon>Coccidia</taxon>
        <taxon>Eucoccidiorida</taxon>
        <taxon>Eimeriorina</taxon>
        <taxon>Eimeriidae</taxon>
        <taxon>Eimeria</taxon>
    </lineage>
</organism>
<dbReference type="InterPro" id="IPR002303">
    <property type="entry name" value="Valyl-tRNA_ligase"/>
</dbReference>
<keyword evidence="5" id="KW-0067">ATP-binding</keyword>
<dbReference type="SUPFAM" id="SSF47323">
    <property type="entry name" value="Anticodon-binding domain of a subclass of class I aminoacyl-tRNA synthetases"/>
    <property type="match status" value="1"/>
</dbReference>
<evidence type="ECO:0000313" key="13">
    <source>
        <dbReference type="EMBL" id="CDJ42209.1"/>
    </source>
</evidence>
<evidence type="ECO:0000256" key="11">
    <source>
        <dbReference type="SAM" id="SignalP"/>
    </source>
</evidence>
<comment type="similarity">
    <text evidence="1">Belongs to the class-I aminoacyl-tRNA synthetase family.</text>
</comment>
<evidence type="ECO:0000256" key="10">
    <source>
        <dbReference type="SAM" id="MobiDB-lite"/>
    </source>
</evidence>
<evidence type="ECO:0000256" key="5">
    <source>
        <dbReference type="ARBA" id="ARBA00022840"/>
    </source>
</evidence>
<evidence type="ECO:0000256" key="6">
    <source>
        <dbReference type="ARBA" id="ARBA00022917"/>
    </source>
</evidence>
<evidence type="ECO:0000256" key="7">
    <source>
        <dbReference type="ARBA" id="ARBA00023146"/>
    </source>
</evidence>
<feature type="domain" description="Aminoacyl-tRNA synthetase class Ia" evidence="12">
    <location>
        <begin position="1171"/>
        <end position="1255"/>
    </location>
</feature>
<evidence type="ECO:0000313" key="14">
    <source>
        <dbReference type="Proteomes" id="UP000030747"/>
    </source>
</evidence>
<dbReference type="PANTHER" id="PTHR11946">
    <property type="entry name" value="VALYL-TRNA SYNTHETASES"/>
    <property type="match status" value="1"/>
</dbReference>
<keyword evidence="7 13" id="KW-0030">Aminoacyl-tRNA synthetase</keyword>
<feature type="region of interest" description="Disordered" evidence="10">
    <location>
        <begin position="82"/>
        <end position="124"/>
    </location>
</feature>
<comment type="catalytic activity">
    <reaction evidence="9">
        <text>tRNA(Val) + L-valine + ATP = L-valyl-tRNA(Val) + AMP + diphosphate</text>
        <dbReference type="Rhea" id="RHEA:10704"/>
        <dbReference type="Rhea" id="RHEA-COMP:9672"/>
        <dbReference type="Rhea" id="RHEA-COMP:9708"/>
        <dbReference type="ChEBI" id="CHEBI:30616"/>
        <dbReference type="ChEBI" id="CHEBI:33019"/>
        <dbReference type="ChEBI" id="CHEBI:57762"/>
        <dbReference type="ChEBI" id="CHEBI:78442"/>
        <dbReference type="ChEBI" id="CHEBI:78537"/>
        <dbReference type="ChEBI" id="CHEBI:456215"/>
        <dbReference type="EC" id="6.1.1.9"/>
    </reaction>
</comment>
<feature type="region of interest" description="Disordered" evidence="10">
    <location>
        <begin position="1511"/>
        <end position="1536"/>
    </location>
</feature>
<dbReference type="EMBL" id="HG675701">
    <property type="protein sequence ID" value="CDJ42209.1"/>
    <property type="molecule type" value="Genomic_DNA"/>
</dbReference>
<gene>
    <name evidence="13" type="ORF">ETH_00014365</name>
</gene>
<keyword evidence="3" id="KW-0436">Ligase</keyword>
<feature type="compositionally biased region" description="Low complexity" evidence="10">
    <location>
        <begin position="534"/>
        <end position="543"/>
    </location>
</feature>
<dbReference type="SUPFAM" id="SSF52374">
    <property type="entry name" value="Nucleotidylyl transferase"/>
    <property type="match status" value="1"/>
</dbReference>
<feature type="compositionally biased region" description="Low complexity" evidence="10">
    <location>
        <begin position="839"/>
        <end position="861"/>
    </location>
</feature>
<feature type="region of interest" description="Disordered" evidence="10">
    <location>
        <begin position="839"/>
        <end position="863"/>
    </location>
</feature>
<feature type="region of interest" description="Disordered" evidence="10">
    <location>
        <begin position="1649"/>
        <end position="1675"/>
    </location>
</feature>
<dbReference type="GeneID" id="25252030"/>
<feature type="compositionally biased region" description="Low complexity" evidence="10">
    <location>
        <begin position="1385"/>
        <end position="1396"/>
    </location>
</feature>
<feature type="compositionally biased region" description="Low complexity" evidence="10">
    <location>
        <begin position="983"/>
        <end position="992"/>
    </location>
</feature>
<dbReference type="VEuPathDB" id="ToxoDB:ETH2_0515700"/>
<dbReference type="RefSeq" id="XP_013232959.1">
    <property type="nucleotide sequence ID" value="XM_013377505.1"/>
</dbReference>
<sequence length="1693" mass="186770">MTCPSFNLLLLLPPLLALNSFTVSRASSTLPRGFNQRAAWICCPLEGLLGATSDPTRQQERPRSAAEGTIAALPTALFKRQRTHHNGQPRLREPIAAASSNTGQPRETSLDSSRSDIDTTGTGMSAAATARAALQAHPIFPFTEMESTLLQWWESESLFEPMKLTEETAPEKAQAAEPPRAATEECAGGVKVFCMAPPNLTGSLHAGHFMSLTIEDVLFRFQRQREASTHPPLGQQQKQQKQQQKQLQQRQSEERQQKKGEEPWDGTPQEWMRKQQQKQQSEKLQQHVLRSFWVPGVDHAGMGLQLLLERHLSKRRKKGLYVPRCCSHCLRSIVSNAFLEGRGLQLYGQQLCMREPQQTRELSLRGLGSNSLMQECRGSSSNDSGRCSCSTRECEQQLGLLQRWLRICWTHIQRQQRSLGLGCWWASACCTVSAAAVSLTRQAFVLLHESGLLRRQLHPLQALRGKEHRHFTVVVPNELLEVKETHLTDQQQRQQQQQKSEGGEECQEKLLTSLLQAAKWDGGLFVELPISNGSSATNSSSSSGGNGSDDDASIITRSSCSKASSSSSNSRRSGSSNSKGCDATEELQRLLVPVGSLQDFLQVCAAVTDDSSIFYQLKGKQVCVPLLQRSVPVLLQERGDRKHPHVAAASHHISYCTCSSSTSSNASTSTNCHSTNGCSSSSIQPNNDRRDLLPAFAALQWEAVPGRAQLAACVAAALRHAVGTSLQQQQQQQAAREKALLAILLLTEGAQVHLSRQQPGEFVSTLNGQATVTRAKPQWFFATDRVAPRVVQLLCSPQNKTLQSHEQQVQQDAYFTSSTWLQGVGTALPLPLPLTSASNKEIESSSSRGASSTNNGSSSATYTDANGLDVIPGRYFPELLQQLQSDRTWCISRQGWWGVPVPAYLVRFKNQQQHQHLQQQQEQEVPLCQRIVAAARVLDRCHSQAALGTSKGKRGSSCSQIRANLFEAYSAALHELQQRQEQEQLQQQSGLQKTEGLDAASASRASLPQLGPCCCSQNAGPGPGAAGDASTGKEFAVAALDEATARRKAVAFIRQQQRQQQKQHMQQHVQHATEFEILEDTDVLDTWFSSALWPLTSLFHAEETFSKRYGAATSGKQTQEQQQQPLKQQQREYPKAQESGRVSHADSALFDYQKQQQRLQEGLENSSSFLFPRLYPYSCLVTGHDILPFWVARQLLLSVALCGVLPLSRVVLHPLLTDMRGHKLSKSKGNAPKTQMDQWITQYGADALRMSLLACCGARRLSSIDACKVQRASRGLTKIWNGARLLQLLRERLQACESCAAEASQGLGCTSTYSARLSLPQRSALSSTSRMCDDVYSHLQGGHVAAAAARFWEFWEDLSDWILPAAQTEMKLADTLCKSHHGSSEQQQRQRIQQQHPQEEEDRLRARGRLWPAVLGRIYHDTVRALHPFAPFISEAIYLALFSIVPKSEADGRGSGKKSGSYDNNGQSFAPASAFQPLLCSAWPVAGAYRDLQAETAVQVVRTAVASVRRAMQEANKRPQKQQPSEQQQPHHAGDASCAAGAMLNKDAGETGNRGGCSVSVRCTDEIMLTSLKEAVPLMAGLCDLPSKSFSISVLEHQQLHQNKQVEKKEDDLMPFRRRSFLSRVVMLPGSRSNSRGDRALELEVAASFGEGGGSSRAPSARRTQKAAEGNCRHRLSLQRKLQDLERRVTAPE</sequence>
<feature type="compositionally biased region" description="Low complexity" evidence="10">
    <location>
        <begin position="558"/>
        <end position="581"/>
    </location>
</feature>
<keyword evidence="6" id="KW-0648">Protein biosynthesis</keyword>
<feature type="region of interest" description="Disordered" evidence="10">
    <location>
        <begin position="226"/>
        <end position="279"/>
    </location>
</feature>